<accession>A0A1H7U6X3</accession>
<dbReference type="RefSeq" id="WP_198951696.1">
    <property type="nucleotide sequence ID" value="NZ_FOBI01000034.1"/>
</dbReference>
<organism evidence="1 2">
    <name type="scientific">Colwellia chukchiensis</name>
    <dbReference type="NCBI Taxonomy" id="641665"/>
    <lineage>
        <taxon>Bacteria</taxon>
        <taxon>Pseudomonadati</taxon>
        <taxon>Pseudomonadota</taxon>
        <taxon>Gammaproteobacteria</taxon>
        <taxon>Alteromonadales</taxon>
        <taxon>Colwelliaceae</taxon>
        <taxon>Colwellia</taxon>
    </lineage>
</organism>
<dbReference type="STRING" id="641665.GCA_002104455_01466"/>
<dbReference type="AlphaFoldDB" id="A0A1H7U6X3"/>
<dbReference type="EMBL" id="FOBI01000034">
    <property type="protein sequence ID" value="SEL92554.1"/>
    <property type="molecule type" value="Genomic_DNA"/>
</dbReference>
<evidence type="ECO:0000313" key="1">
    <source>
        <dbReference type="EMBL" id="SEL92554.1"/>
    </source>
</evidence>
<sequence length="152" mass="16332">MASCFKDWLSCMRRCSRLPGTADQVACAADCDLDLARCVRDALFMTSAEDALVLARTIRSGFSLPLDLLVQEDSASNADNNIDISGMLDKEFAGKPFSEIANAPVYAIKGVSAGDGEVLEKMFNIKTVKDFANHDFVKVARGIVAQSDGKGC</sequence>
<dbReference type="Proteomes" id="UP000199297">
    <property type="component" value="Unassembled WGS sequence"/>
</dbReference>
<gene>
    <name evidence="1" type="ORF">SAMN05216262_13417</name>
</gene>
<keyword evidence="2" id="KW-1185">Reference proteome</keyword>
<protein>
    <submittedName>
        <fullName evidence="1">Uncharacterized protein</fullName>
    </submittedName>
</protein>
<reference evidence="2" key="1">
    <citation type="submission" date="2016-10" db="EMBL/GenBank/DDBJ databases">
        <authorList>
            <person name="Varghese N."/>
            <person name="Submissions S."/>
        </authorList>
    </citation>
    <scope>NUCLEOTIDE SEQUENCE [LARGE SCALE GENOMIC DNA]</scope>
    <source>
        <strain evidence="2">CGMCC 1.9127</strain>
    </source>
</reference>
<proteinExistence type="predicted"/>
<evidence type="ECO:0000313" key="2">
    <source>
        <dbReference type="Proteomes" id="UP000199297"/>
    </source>
</evidence>
<name>A0A1H7U6X3_9GAMM</name>